<dbReference type="Ensembl" id="ENSAMXT00000056693.1">
    <property type="protein sequence ID" value="ENSAMXP00000034188.1"/>
    <property type="gene ID" value="ENSAMXG00000032754.1"/>
</dbReference>
<dbReference type="GO" id="GO:0005615">
    <property type="term" value="C:extracellular space"/>
    <property type="evidence" value="ECO:0007669"/>
    <property type="project" value="UniProtKB-KW"/>
</dbReference>
<dbReference type="InParanoid" id="A0A3B1IW82"/>
<evidence type="ECO:0000259" key="2">
    <source>
        <dbReference type="Pfam" id="PF00048"/>
    </source>
</evidence>
<organism evidence="3 4">
    <name type="scientific">Astyanax mexicanus</name>
    <name type="common">Blind cave fish</name>
    <name type="synonym">Astyanax fasciatus mexicanus</name>
    <dbReference type="NCBI Taxonomy" id="7994"/>
    <lineage>
        <taxon>Eukaryota</taxon>
        <taxon>Metazoa</taxon>
        <taxon>Chordata</taxon>
        <taxon>Craniata</taxon>
        <taxon>Vertebrata</taxon>
        <taxon>Euteleostomi</taxon>
        <taxon>Actinopterygii</taxon>
        <taxon>Neopterygii</taxon>
        <taxon>Teleostei</taxon>
        <taxon>Ostariophysi</taxon>
        <taxon>Characiformes</taxon>
        <taxon>Characoidei</taxon>
        <taxon>Acestrorhamphidae</taxon>
        <taxon>Acestrorhamphinae</taxon>
        <taxon>Astyanax</taxon>
    </lineage>
</organism>
<dbReference type="Proteomes" id="UP000018467">
    <property type="component" value="Unassembled WGS sequence"/>
</dbReference>
<dbReference type="SUPFAM" id="SSF54117">
    <property type="entry name" value="Interleukin 8-like chemokines"/>
    <property type="match status" value="1"/>
</dbReference>
<reference evidence="3" key="4">
    <citation type="submission" date="2025-09" db="UniProtKB">
        <authorList>
            <consortium name="Ensembl"/>
        </authorList>
    </citation>
    <scope>IDENTIFICATION</scope>
</reference>
<dbReference type="InterPro" id="IPR036048">
    <property type="entry name" value="Interleukin_8-like_sf"/>
</dbReference>
<name>A0A3B1IW82_ASTMX</name>
<dbReference type="GO" id="GO:0006955">
    <property type="term" value="P:immune response"/>
    <property type="evidence" value="ECO:0007669"/>
    <property type="project" value="InterPro"/>
</dbReference>
<proteinExistence type="predicted"/>
<keyword evidence="4" id="KW-1185">Reference proteome</keyword>
<dbReference type="GO" id="GO:0008009">
    <property type="term" value="F:chemokine activity"/>
    <property type="evidence" value="ECO:0007669"/>
    <property type="project" value="InterPro"/>
</dbReference>
<keyword evidence="1" id="KW-0202">Cytokine</keyword>
<feature type="domain" description="Chemokine interleukin-8-like" evidence="2">
    <location>
        <begin position="23"/>
        <end position="53"/>
    </location>
</feature>
<dbReference type="InterPro" id="IPR001811">
    <property type="entry name" value="Chemokine_IL8-like_dom"/>
</dbReference>
<reference evidence="4" key="1">
    <citation type="submission" date="2013-03" db="EMBL/GenBank/DDBJ databases">
        <authorList>
            <person name="Jeffery W."/>
            <person name="Warren W."/>
            <person name="Wilson R.K."/>
        </authorList>
    </citation>
    <scope>NUCLEOTIDE SEQUENCE</scope>
    <source>
        <strain evidence="4">female</strain>
    </source>
</reference>
<reference evidence="3" key="3">
    <citation type="submission" date="2025-08" db="UniProtKB">
        <authorList>
            <consortium name="Ensembl"/>
        </authorList>
    </citation>
    <scope>IDENTIFICATION</scope>
</reference>
<evidence type="ECO:0000256" key="1">
    <source>
        <dbReference type="ARBA" id="ARBA00022514"/>
    </source>
</evidence>
<evidence type="ECO:0000313" key="3">
    <source>
        <dbReference type="Ensembl" id="ENSAMXP00000034188.1"/>
    </source>
</evidence>
<dbReference type="Bgee" id="ENSAMXG00000032754">
    <property type="expression patterns" value="Expressed in pharyngeal gill and 12 other cell types or tissues"/>
</dbReference>
<accession>A0A3B1IW82</accession>
<evidence type="ECO:0000313" key="4">
    <source>
        <dbReference type="Proteomes" id="UP000018467"/>
    </source>
</evidence>
<dbReference type="AlphaFoldDB" id="A0A3B1IW82"/>
<dbReference type="Gene3D" id="2.40.50.40">
    <property type="match status" value="1"/>
</dbReference>
<reference evidence="4" key="2">
    <citation type="journal article" date="2014" name="Nat. Commun.">
        <title>The cavefish genome reveals candidate genes for eye loss.</title>
        <authorList>
            <person name="McGaugh S.E."/>
            <person name="Gross J.B."/>
            <person name="Aken B."/>
            <person name="Blin M."/>
            <person name="Borowsky R."/>
            <person name="Chalopin D."/>
            <person name="Hinaux H."/>
            <person name="Jeffery W.R."/>
            <person name="Keene A."/>
            <person name="Ma L."/>
            <person name="Minx P."/>
            <person name="Murphy D."/>
            <person name="O'Quin K.E."/>
            <person name="Retaux S."/>
            <person name="Rohner N."/>
            <person name="Searle S.M."/>
            <person name="Stahl B.A."/>
            <person name="Tabin C."/>
            <person name="Volff J.N."/>
            <person name="Yoshizawa M."/>
            <person name="Warren W.C."/>
        </authorList>
    </citation>
    <scope>NUCLEOTIDE SEQUENCE [LARGE SCALE GENOMIC DNA]</scope>
    <source>
        <strain evidence="4">female</strain>
    </source>
</reference>
<protein>
    <recommendedName>
        <fullName evidence="2">Chemokine interleukin-8-like domain-containing protein</fullName>
    </recommendedName>
</protein>
<dbReference type="Pfam" id="PF00048">
    <property type="entry name" value="IL8"/>
    <property type="match status" value="1"/>
</dbReference>
<sequence>VNFNISDITTFLLNSIYRGLKTPCCFQYTTVKIPPKQIDKVEKTSPQCPMPAFV</sequence>